<organism evidence="7 8">
    <name type="scientific">Blastococcus deserti</name>
    <dbReference type="NCBI Taxonomy" id="2259033"/>
    <lineage>
        <taxon>Bacteria</taxon>
        <taxon>Bacillati</taxon>
        <taxon>Actinomycetota</taxon>
        <taxon>Actinomycetes</taxon>
        <taxon>Geodermatophilales</taxon>
        <taxon>Geodermatophilaceae</taxon>
        <taxon>Blastococcus</taxon>
    </lineage>
</organism>
<reference evidence="8" key="1">
    <citation type="journal article" date="2019" name="Int. J. Syst. Evol. Microbiol.">
        <title>The Global Catalogue of Microorganisms (GCM) 10K type strain sequencing project: providing services to taxonomists for standard genome sequencing and annotation.</title>
        <authorList>
            <consortium name="The Broad Institute Genomics Platform"/>
            <consortium name="The Broad Institute Genome Sequencing Center for Infectious Disease"/>
            <person name="Wu L."/>
            <person name="Ma J."/>
        </authorList>
    </citation>
    <scope>NUCLEOTIDE SEQUENCE [LARGE SCALE GENOMIC DNA]</scope>
    <source>
        <strain evidence="8">JCM 3338</strain>
    </source>
</reference>
<keyword evidence="4 6" id="KW-1133">Transmembrane helix</keyword>
<feature type="transmembrane region" description="Helical" evidence="6">
    <location>
        <begin position="135"/>
        <end position="160"/>
    </location>
</feature>
<sequence length="232" mass="23298">MAEPSSGASPPTAGAARIGVVVDGIWAFLAVTVVLSLSPGPDDVLVLRSSLSGGPRAGMATVAGVAAGSLAWGVATAAGLAAVVVGSAGAYEAVRLTGSGYLVVLGAAPLLADLRGRARAPAYRAPSHRRVRRPGLLQAFSAGLTSDLLSPKIGLFYLAVVPQFVPADAPALQYALLLCAIDVAVAVSWLAMLAGLARAAVDWLLRPAVVLWTQRVFSAVLVGLGVSTAVGL</sequence>
<feature type="transmembrane region" description="Helical" evidence="6">
    <location>
        <begin position="96"/>
        <end position="114"/>
    </location>
</feature>
<dbReference type="PANTHER" id="PTHR30086:SF20">
    <property type="entry name" value="ARGININE EXPORTER PROTEIN ARGO-RELATED"/>
    <property type="match status" value="1"/>
</dbReference>
<name>A0ABW4X6Y5_9ACTN</name>
<dbReference type="InterPro" id="IPR001123">
    <property type="entry name" value="LeuE-type"/>
</dbReference>
<dbReference type="Pfam" id="PF01810">
    <property type="entry name" value="LysE"/>
    <property type="match status" value="1"/>
</dbReference>
<proteinExistence type="predicted"/>
<feature type="transmembrane region" description="Helical" evidence="6">
    <location>
        <begin position="209"/>
        <end position="230"/>
    </location>
</feature>
<feature type="transmembrane region" description="Helical" evidence="6">
    <location>
        <begin position="172"/>
        <end position="197"/>
    </location>
</feature>
<dbReference type="PIRSF" id="PIRSF006324">
    <property type="entry name" value="LeuE"/>
    <property type="match status" value="1"/>
</dbReference>
<dbReference type="PANTHER" id="PTHR30086">
    <property type="entry name" value="ARGININE EXPORTER PROTEIN ARGO"/>
    <property type="match status" value="1"/>
</dbReference>
<evidence type="ECO:0000256" key="4">
    <source>
        <dbReference type="ARBA" id="ARBA00022989"/>
    </source>
</evidence>
<gene>
    <name evidence="7" type="ORF">ACFSHS_06190</name>
</gene>
<feature type="transmembrane region" description="Helical" evidence="6">
    <location>
        <begin position="15"/>
        <end position="37"/>
    </location>
</feature>
<evidence type="ECO:0000256" key="3">
    <source>
        <dbReference type="ARBA" id="ARBA00022692"/>
    </source>
</evidence>
<keyword evidence="5 6" id="KW-0472">Membrane</keyword>
<protein>
    <submittedName>
        <fullName evidence="7">LysE family translocator</fullName>
    </submittedName>
</protein>
<dbReference type="RefSeq" id="WP_376873147.1">
    <property type="nucleotide sequence ID" value="NZ_JBHUHP010000004.1"/>
</dbReference>
<evidence type="ECO:0000256" key="5">
    <source>
        <dbReference type="ARBA" id="ARBA00023136"/>
    </source>
</evidence>
<feature type="transmembrane region" description="Helical" evidence="6">
    <location>
        <begin position="58"/>
        <end position="84"/>
    </location>
</feature>
<evidence type="ECO:0000313" key="7">
    <source>
        <dbReference type="EMBL" id="MFD2091162.1"/>
    </source>
</evidence>
<dbReference type="Proteomes" id="UP001597402">
    <property type="component" value="Unassembled WGS sequence"/>
</dbReference>
<dbReference type="EMBL" id="JBHUHP010000004">
    <property type="protein sequence ID" value="MFD2091162.1"/>
    <property type="molecule type" value="Genomic_DNA"/>
</dbReference>
<evidence type="ECO:0000256" key="6">
    <source>
        <dbReference type="SAM" id="Phobius"/>
    </source>
</evidence>
<keyword evidence="2" id="KW-1003">Cell membrane</keyword>
<keyword evidence="8" id="KW-1185">Reference proteome</keyword>
<evidence type="ECO:0000256" key="2">
    <source>
        <dbReference type="ARBA" id="ARBA00022475"/>
    </source>
</evidence>
<keyword evidence="3 6" id="KW-0812">Transmembrane</keyword>
<evidence type="ECO:0000256" key="1">
    <source>
        <dbReference type="ARBA" id="ARBA00004651"/>
    </source>
</evidence>
<evidence type="ECO:0000313" key="8">
    <source>
        <dbReference type="Proteomes" id="UP001597402"/>
    </source>
</evidence>
<comment type="caution">
    <text evidence="7">The sequence shown here is derived from an EMBL/GenBank/DDBJ whole genome shotgun (WGS) entry which is preliminary data.</text>
</comment>
<accession>A0ABW4X6Y5</accession>
<comment type="subcellular location">
    <subcellularLocation>
        <location evidence="1">Cell membrane</location>
        <topology evidence="1">Multi-pass membrane protein</topology>
    </subcellularLocation>
</comment>